<evidence type="ECO:0000256" key="8">
    <source>
        <dbReference type="ARBA" id="ARBA00023304"/>
    </source>
</evidence>
<dbReference type="Gene3D" id="4.10.430.20">
    <property type="match status" value="1"/>
</dbReference>
<dbReference type="InterPro" id="IPR002034">
    <property type="entry name" value="AIPM/Hcit_synth_CS"/>
</dbReference>
<keyword evidence="6 9" id="KW-0808">Transferase</keyword>
<keyword evidence="12" id="KW-1185">Reference proteome</keyword>
<evidence type="ECO:0000259" key="10">
    <source>
        <dbReference type="PROSITE" id="PS50991"/>
    </source>
</evidence>
<dbReference type="EMBL" id="JAOTPO010000015">
    <property type="protein sequence ID" value="MDE5415404.1"/>
    <property type="molecule type" value="Genomic_DNA"/>
</dbReference>
<dbReference type="Pfam" id="PF22617">
    <property type="entry name" value="HCS_D2"/>
    <property type="match status" value="1"/>
</dbReference>
<evidence type="ECO:0000256" key="7">
    <source>
        <dbReference type="ARBA" id="ARBA00023211"/>
    </source>
</evidence>
<evidence type="ECO:0000256" key="9">
    <source>
        <dbReference type="RuleBase" id="RU003523"/>
    </source>
</evidence>
<dbReference type="RefSeq" id="WP_275119998.1">
    <property type="nucleotide sequence ID" value="NZ_JAOTPO010000015.1"/>
</dbReference>
<name>A0ABT5VJ06_9BACI</name>
<evidence type="ECO:0000256" key="2">
    <source>
        <dbReference type="ARBA" id="ARBA00009396"/>
    </source>
</evidence>
<dbReference type="InterPro" id="IPR000891">
    <property type="entry name" value="PYR_CT"/>
</dbReference>
<evidence type="ECO:0000256" key="5">
    <source>
        <dbReference type="ARBA" id="ARBA00022605"/>
    </source>
</evidence>
<keyword evidence="8" id="KW-0100">Branched-chain amino acid biosynthesis</keyword>
<dbReference type="InterPro" id="IPR054691">
    <property type="entry name" value="LeuA/HCS_post-cat"/>
</dbReference>
<evidence type="ECO:0000256" key="6">
    <source>
        <dbReference type="ARBA" id="ARBA00022679"/>
    </source>
</evidence>
<accession>A0ABT5VJ06</accession>
<comment type="caution">
    <text evidence="11">The sequence shown here is derived from an EMBL/GenBank/DDBJ whole genome shotgun (WGS) entry which is preliminary data.</text>
</comment>
<proteinExistence type="inferred from homology"/>
<dbReference type="PANTHER" id="PTHR10277:SF9">
    <property type="entry name" value="2-ISOPROPYLMALATE SYNTHASE 1, CHLOROPLASTIC-RELATED"/>
    <property type="match status" value="1"/>
</dbReference>
<keyword evidence="4" id="KW-0432">Leucine biosynthesis</keyword>
<sequence length="470" mass="52315">MNKPIKILDSTLREGEQQSGVRFSVEDKIYIMKLLEEFGVDIIEVGHPGISLEDENICREVVLNSSKAELLMHSRANLEEVRAVKRTGAHWIGIWASFNNISLENKFGGNDISYVSMKTKQAIEEAKKLNLKVRFTIEDASRTPYPTIDNIVKIALDAGADCISIADTVGIFNTETCKKLVTYLKNRYGCILEIHLHNDLGLSLSNALTAINCGVDIVDTTVLGIGERAGIVDLIQLATALTKFGYSNNFNLALVGKLTNSVSLATGYKPDDTRPIIGKNVFTHTSAYHVKAVQSNPATYEPFDPKLVGRERVLKDKRPTISEAKLPFKPSIKKPFIKGASELKYHTDGPGIRWVHLDSRVDNKASFYVIQRFFDDIKNSTEKHVDKHTHHCDSAFIFWGENADGTGLTCCVQMNGEEHIVHSPTTVFIPAFIEHSYHYISGKGSFTNIVLSPDYNQSLFESNTSLVFSN</sequence>
<dbReference type="InterPro" id="IPR050073">
    <property type="entry name" value="2-IPM_HCS-like"/>
</dbReference>
<keyword evidence="7" id="KW-0464">Manganese</keyword>
<dbReference type="Proteomes" id="UP001148125">
    <property type="component" value="Unassembled WGS sequence"/>
</dbReference>
<dbReference type="PROSITE" id="PS00816">
    <property type="entry name" value="AIPM_HOMOCIT_SYNTH_2"/>
    <property type="match status" value="1"/>
</dbReference>
<gene>
    <name evidence="11" type="ORF">N7Z68_18750</name>
</gene>
<evidence type="ECO:0000313" key="12">
    <source>
        <dbReference type="Proteomes" id="UP001148125"/>
    </source>
</evidence>
<organism evidence="11 12">
    <name type="scientific">Alkalihalobacterium chitinilyticum</name>
    <dbReference type="NCBI Taxonomy" id="2980103"/>
    <lineage>
        <taxon>Bacteria</taxon>
        <taxon>Bacillati</taxon>
        <taxon>Bacillota</taxon>
        <taxon>Bacilli</taxon>
        <taxon>Bacillales</taxon>
        <taxon>Bacillaceae</taxon>
        <taxon>Alkalihalobacterium</taxon>
    </lineage>
</organism>
<reference evidence="11" key="1">
    <citation type="submission" date="2024-05" db="EMBL/GenBank/DDBJ databases">
        <title>Alkalihalobacillus sp. strain MEB203 novel alkaliphilic bacterium from Lonar Lake, India.</title>
        <authorList>
            <person name="Joshi A."/>
            <person name="Thite S."/>
            <person name="Mengade P."/>
        </authorList>
    </citation>
    <scope>NUCLEOTIDE SEQUENCE</scope>
    <source>
        <strain evidence="11">MEB 203</strain>
    </source>
</reference>
<evidence type="ECO:0000313" key="11">
    <source>
        <dbReference type="EMBL" id="MDE5415404.1"/>
    </source>
</evidence>
<dbReference type="PROSITE" id="PS00815">
    <property type="entry name" value="AIPM_HOMOCIT_SYNTH_1"/>
    <property type="match status" value="1"/>
</dbReference>
<protein>
    <recommendedName>
        <fullName evidence="3">2-isopropylmalate synthase</fullName>
        <ecNumber evidence="3">2.3.3.13</ecNumber>
    </recommendedName>
</protein>
<dbReference type="PANTHER" id="PTHR10277">
    <property type="entry name" value="HOMOCITRATE SYNTHASE-RELATED"/>
    <property type="match status" value="1"/>
</dbReference>
<dbReference type="Pfam" id="PF00682">
    <property type="entry name" value="HMGL-like"/>
    <property type="match status" value="1"/>
</dbReference>
<dbReference type="EC" id="2.3.3.13" evidence="3"/>
<dbReference type="PROSITE" id="PS50991">
    <property type="entry name" value="PYR_CT"/>
    <property type="match status" value="1"/>
</dbReference>
<evidence type="ECO:0000256" key="3">
    <source>
        <dbReference type="ARBA" id="ARBA00012973"/>
    </source>
</evidence>
<feature type="domain" description="Pyruvate carboxyltransferase" evidence="10">
    <location>
        <begin position="5"/>
        <end position="256"/>
    </location>
</feature>
<evidence type="ECO:0000256" key="4">
    <source>
        <dbReference type="ARBA" id="ARBA00022430"/>
    </source>
</evidence>
<keyword evidence="5" id="KW-0028">Amino-acid biosynthesis</keyword>
<dbReference type="InterPro" id="IPR013785">
    <property type="entry name" value="Aldolase_TIM"/>
</dbReference>
<evidence type="ECO:0000256" key="1">
    <source>
        <dbReference type="ARBA" id="ARBA00004689"/>
    </source>
</evidence>
<dbReference type="Gene3D" id="3.20.20.70">
    <property type="entry name" value="Aldolase class I"/>
    <property type="match status" value="1"/>
</dbReference>
<comment type="pathway">
    <text evidence="1">Amino-acid biosynthesis; L-leucine biosynthesis; L-leucine from 3-methyl-2-oxobutanoate: step 1/4.</text>
</comment>
<dbReference type="SUPFAM" id="SSF51569">
    <property type="entry name" value="Aldolase"/>
    <property type="match status" value="1"/>
</dbReference>
<comment type="similarity">
    <text evidence="2">Belongs to the alpha-IPM synthase/homocitrate synthase family. LeuA type 1 subfamily.</text>
</comment>